<evidence type="ECO:0000256" key="4">
    <source>
        <dbReference type="ARBA" id="ARBA00023157"/>
    </source>
</evidence>
<reference evidence="7" key="1">
    <citation type="submission" date="2023-01" db="EMBL/GenBank/DDBJ databases">
        <title>Genome assembly of the deep-sea coral Lophelia pertusa.</title>
        <authorList>
            <person name="Herrera S."/>
            <person name="Cordes E."/>
        </authorList>
    </citation>
    <scope>NUCLEOTIDE SEQUENCE</scope>
    <source>
        <strain evidence="7">USNM1676648</strain>
        <tissue evidence="7">Polyp</tissue>
    </source>
</reference>
<dbReference type="Proteomes" id="UP001163046">
    <property type="component" value="Unassembled WGS sequence"/>
</dbReference>
<sequence>MAHLKNDIALLKLKTPVMLSDKVNTVCLPEQGSRVGDGKICYITGWGRTVGGGDVADLLQQAMLPVGSPADCREQNAALGPVDEASMICGGSGQPGEAGGCQGDSGGREECGKWVLRRIVSWGHSMCKTTHYTVFARDSSYINWINGKMNG</sequence>
<gene>
    <name evidence="7" type="ORF">OS493_037070</name>
</gene>
<dbReference type="PANTHER" id="PTHR24250">
    <property type="entry name" value="CHYMOTRYPSIN-RELATED"/>
    <property type="match status" value="1"/>
</dbReference>
<dbReference type="PANTHER" id="PTHR24250:SF27">
    <property type="entry name" value="ELASTASE 2 LIKE"/>
    <property type="match status" value="1"/>
</dbReference>
<name>A0A9W9ZIK3_9CNID</name>
<protein>
    <recommendedName>
        <fullName evidence="6">Peptidase S1 domain-containing protein</fullName>
    </recommendedName>
</protein>
<dbReference type="FunFam" id="2.40.10.10:FF:000054">
    <property type="entry name" value="Complement C1r subcomponent"/>
    <property type="match status" value="1"/>
</dbReference>
<evidence type="ECO:0000256" key="5">
    <source>
        <dbReference type="ARBA" id="ARBA00023180"/>
    </source>
</evidence>
<dbReference type="AlphaFoldDB" id="A0A9W9ZIK3"/>
<dbReference type="PROSITE" id="PS50240">
    <property type="entry name" value="TRYPSIN_DOM"/>
    <property type="match status" value="1"/>
</dbReference>
<organism evidence="7 8">
    <name type="scientific">Desmophyllum pertusum</name>
    <dbReference type="NCBI Taxonomy" id="174260"/>
    <lineage>
        <taxon>Eukaryota</taxon>
        <taxon>Metazoa</taxon>
        <taxon>Cnidaria</taxon>
        <taxon>Anthozoa</taxon>
        <taxon>Hexacorallia</taxon>
        <taxon>Scleractinia</taxon>
        <taxon>Caryophylliina</taxon>
        <taxon>Caryophylliidae</taxon>
        <taxon>Desmophyllum</taxon>
    </lineage>
</organism>
<dbReference type="InterPro" id="IPR009003">
    <property type="entry name" value="Peptidase_S1_PA"/>
</dbReference>
<dbReference type="SMART" id="SM00020">
    <property type="entry name" value="Tryp_SPc"/>
    <property type="match status" value="1"/>
</dbReference>
<dbReference type="SUPFAM" id="SSF50494">
    <property type="entry name" value="Trypsin-like serine proteases"/>
    <property type="match status" value="1"/>
</dbReference>
<dbReference type="OrthoDB" id="5949941at2759"/>
<dbReference type="CDD" id="cd00190">
    <property type="entry name" value="Tryp_SPc"/>
    <property type="match status" value="1"/>
</dbReference>
<keyword evidence="8" id="KW-1185">Reference proteome</keyword>
<keyword evidence="3" id="KW-0732">Signal</keyword>
<evidence type="ECO:0000259" key="6">
    <source>
        <dbReference type="PROSITE" id="PS50240"/>
    </source>
</evidence>
<dbReference type="GO" id="GO:0004252">
    <property type="term" value="F:serine-type endopeptidase activity"/>
    <property type="evidence" value="ECO:0007669"/>
    <property type="project" value="InterPro"/>
</dbReference>
<dbReference type="EMBL" id="MU825939">
    <property type="protein sequence ID" value="KAJ7382100.1"/>
    <property type="molecule type" value="Genomic_DNA"/>
</dbReference>
<dbReference type="GO" id="GO:0005576">
    <property type="term" value="C:extracellular region"/>
    <property type="evidence" value="ECO:0007669"/>
    <property type="project" value="UniProtKB-SubCell"/>
</dbReference>
<keyword evidence="2" id="KW-0964">Secreted</keyword>
<dbReference type="InterPro" id="IPR001254">
    <property type="entry name" value="Trypsin_dom"/>
</dbReference>
<feature type="domain" description="Peptidase S1" evidence="6">
    <location>
        <begin position="1"/>
        <end position="150"/>
    </location>
</feature>
<dbReference type="Pfam" id="PF00089">
    <property type="entry name" value="Trypsin"/>
    <property type="match status" value="1"/>
</dbReference>
<dbReference type="GO" id="GO:0006508">
    <property type="term" value="P:proteolysis"/>
    <property type="evidence" value="ECO:0007669"/>
    <property type="project" value="InterPro"/>
</dbReference>
<proteinExistence type="predicted"/>
<evidence type="ECO:0000256" key="3">
    <source>
        <dbReference type="ARBA" id="ARBA00022729"/>
    </source>
</evidence>
<dbReference type="Gene3D" id="2.40.10.10">
    <property type="entry name" value="Trypsin-like serine proteases"/>
    <property type="match status" value="1"/>
</dbReference>
<evidence type="ECO:0000256" key="1">
    <source>
        <dbReference type="ARBA" id="ARBA00004613"/>
    </source>
</evidence>
<accession>A0A9W9ZIK3</accession>
<dbReference type="InterPro" id="IPR043504">
    <property type="entry name" value="Peptidase_S1_PA_chymotrypsin"/>
</dbReference>
<evidence type="ECO:0000256" key="2">
    <source>
        <dbReference type="ARBA" id="ARBA00022525"/>
    </source>
</evidence>
<keyword evidence="4" id="KW-1015">Disulfide bond</keyword>
<keyword evidence="5" id="KW-0325">Glycoprotein</keyword>
<evidence type="ECO:0000313" key="7">
    <source>
        <dbReference type="EMBL" id="KAJ7382100.1"/>
    </source>
</evidence>
<evidence type="ECO:0000313" key="8">
    <source>
        <dbReference type="Proteomes" id="UP001163046"/>
    </source>
</evidence>
<comment type="caution">
    <text evidence="7">The sequence shown here is derived from an EMBL/GenBank/DDBJ whole genome shotgun (WGS) entry which is preliminary data.</text>
</comment>
<comment type="subcellular location">
    <subcellularLocation>
        <location evidence="1">Secreted</location>
    </subcellularLocation>
</comment>